<evidence type="ECO:0000256" key="2">
    <source>
        <dbReference type="ARBA" id="ARBA00022704"/>
    </source>
</evidence>
<dbReference type="InterPro" id="IPR046350">
    <property type="entry name" value="Cystatin_sf"/>
</dbReference>
<organism evidence="4 5">
    <name type="scientific">Rubus argutus</name>
    <name type="common">Southern blackberry</name>
    <dbReference type="NCBI Taxonomy" id="59490"/>
    <lineage>
        <taxon>Eukaryota</taxon>
        <taxon>Viridiplantae</taxon>
        <taxon>Streptophyta</taxon>
        <taxon>Embryophyta</taxon>
        <taxon>Tracheophyta</taxon>
        <taxon>Spermatophyta</taxon>
        <taxon>Magnoliopsida</taxon>
        <taxon>eudicotyledons</taxon>
        <taxon>Gunneridae</taxon>
        <taxon>Pentapetalae</taxon>
        <taxon>rosids</taxon>
        <taxon>fabids</taxon>
        <taxon>Rosales</taxon>
        <taxon>Rosaceae</taxon>
        <taxon>Rosoideae</taxon>
        <taxon>Rosoideae incertae sedis</taxon>
        <taxon>Rubus</taxon>
    </lineage>
</organism>
<dbReference type="AlphaFoldDB" id="A0AAW1X5H7"/>
<accession>A0AAW1X5H7</accession>
<dbReference type="Gene3D" id="3.10.450.10">
    <property type="match status" value="1"/>
</dbReference>
<dbReference type="GO" id="GO:0004869">
    <property type="term" value="F:cysteine-type endopeptidase inhibitor activity"/>
    <property type="evidence" value="ECO:0007669"/>
    <property type="project" value="UniProtKB-KW"/>
</dbReference>
<protein>
    <recommendedName>
        <fullName evidence="3">Cystatin domain-containing protein</fullName>
    </recommendedName>
</protein>
<name>A0AAW1X5H7_RUBAR</name>
<dbReference type="Proteomes" id="UP001457282">
    <property type="component" value="Unassembled WGS sequence"/>
</dbReference>
<gene>
    <name evidence="4" type="ORF">M0R45_019497</name>
</gene>
<keyword evidence="1" id="KW-0646">Protease inhibitor</keyword>
<dbReference type="SUPFAM" id="SSF54403">
    <property type="entry name" value="Cystatin/monellin"/>
    <property type="match status" value="1"/>
</dbReference>
<dbReference type="InterPro" id="IPR000010">
    <property type="entry name" value="Cystatin_dom"/>
</dbReference>
<dbReference type="CDD" id="cd00042">
    <property type="entry name" value="CY"/>
    <property type="match status" value="1"/>
</dbReference>
<comment type="caution">
    <text evidence="4">The sequence shown here is derived from an EMBL/GenBank/DDBJ whole genome shotgun (WGS) entry which is preliminary data.</text>
</comment>
<evidence type="ECO:0000313" key="5">
    <source>
        <dbReference type="Proteomes" id="UP001457282"/>
    </source>
</evidence>
<keyword evidence="2" id="KW-0789">Thiol protease inhibitor</keyword>
<sequence length="105" mass="11977">MSCSMILDPQPRPVKVPLDDPEIVTAAREAIEDFNEDMGTHLRLVRVLEANEWFSPIRSRHYYYLTLEAADAGVVRVYKTEVVEGLQSMIPQSFHHVGDYKSVEA</sequence>
<evidence type="ECO:0000259" key="3">
    <source>
        <dbReference type="Pfam" id="PF00031"/>
    </source>
</evidence>
<proteinExistence type="predicted"/>
<keyword evidence="5" id="KW-1185">Reference proteome</keyword>
<dbReference type="EMBL" id="JBEDUW010000004">
    <property type="protein sequence ID" value="KAK9932251.1"/>
    <property type="molecule type" value="Genomic_DNA"/>
</dbReference>
<dbReference type="Pfam" id="PF00031">
    <property type="entry name" value="Cystatin"/>
    <property type="match status" value="1"/>
</dbReference>
<feature type="domain" description="Cystatin" evidence="3">
    <location>
        <begin position="14"/>
        <end position="71"/>
    </location>
</feature>
<evidence type="ECO:0000256" key="1">
    <source>
        <dbReference type="ARBA" id="ARBA00022690"/>
    </source>
</evidence>
<evidence type="ECO:0000313" key="4">
    <source>
        <dbReference type="EMBL" id="KAK9932251.1"/>
    </source>
</evidence>
<reference evidence="4 5" key="1">
    <citation type="journal article" date="2023" name="G3 (Bethesda)">
        <title>A chromosome-length genome assembly and annotation of blackberry (Rubus argutus, cv. 'Hillquist').</title>
        <authorList>
            <person name="Bruna T."/>
            <person name="Aryal R."/>
            <person name="Dudchenko O."/>
            <person name="Sargent D.J."/>
            <person name="Mead D."/>
            <person name="Buti M."/>
            <person name="Cavallini A."/>
            <person name="Hytonen T."/>
            <person name="Andres J."/>
            <person name="Pham M."/>
            <person name="Weisz D."/>
            <person name="Mascagni F."/>
            <person name="Usai G."/>
            <person name="Natali L."/>
            <person name="Bassil N."/>
            <person name="Fernandez G.E."/>
            <person name="Lomsadze A."/>
            <person name="Armour M."/>
            <person name="Olukolu B."/>
            <person name="Poorten T."/>
            <person name="Britton C."/>
            <person name="Davik J."/>
            <person name="Ashrafi H."/>
            <person name="Aiden E.L."/>
            <person name="Borodovsky M."/>
            <person name="Worthington M."/>
        </authorList>
    </citation>
    <scope>NUCLEOTIDE SEQUENCE [LARGE SCALE GENOMIC DNA]</scope>
    <source>
        <strain evidence="4">PI 553951</strain>
    </source>
</reference>